<feature type="region of interest" description="Disordered" evidence="1">
    <location>
        <begin position="40"/>
        <end position="59"/>
    </location>
</feature>
<organism evidence="3 4">
    <name type="scientific">Leucobacter insecticola</name>
    <dbReference type="NCBI Taxonomy" id="2714934"/>
    <lineage>
        <taxon>Bacteria</taxon>
        <taxon>Bacillati</taxon>
        <taxon>Actinomycetota</taxon>
        <taxon>Actinomycetes</taxon>
        <taxon>Micrococcales</taxon>
        <taxon>Microbacteriaceae</taxon>
        <taxon>Leucobacter</taxon>
    </lineage>
</organism>
<dbReference type="Proteomes" id="UP000501387">
    <property type="component" value="Chromosome"/>
</dbReference>
<feature type="compositionally biased region" description="Basic and acidic residues" evidence="1">
    <location>
        <begin position="190"/>
        <end position="214"/>
    </location>
</feature>
<name>A0A6G8FKL0_9MICO</name>
<feature type="region of interest" description="Disordered" evidence="1">
    <location>
        <begin position="185"/>
        <end position="214"/>
    </location>
</feature>
<dbReference type="PANTHER" id="PTHR36302:SF1">
    <property type="entry name" value="COPPER CHAPERONE PCU(A)C"/>
    <property type="match status" value="1"/>
</dbReference>
<evidence type="ECO:0000313" key="3">
    <source>
        <dbReference type="EMBL" id="QIM16888.1"/>
    </source>
</evidence>
<dbReference type="PANTHER" id="PTHR36302">
    <property type="entry name" value="BLR7088 PROTEIN"/>
    <property type="match status" value="1"/>
</dbReference>
<evidence type="ECO:0000313" key="4">
    <source>
        <dbReference type="Proteomes" id="UP000501387"/>
    </source>
</evidence>
<dbReference type="InterPro" id="IPR036182">
    <property type="entry name" value="PCuAC_sf"/>
</dbReference>
<dbReference type="AlphaFoldDB" id="A0A6G8FKL0"/>
<dbReference type="InterPro" id="IPR007410">
    <property type="entry name" value="LpqE-like"/>
</dbReference>
<reference evidence="3 4" key="1">
    <citation type="submission" date="2020-03" db="EMBL/GenBank/DDBJ databases">
        <title>Leucobacter sp. nov., isolated from beetles.</title>
        <authorList>
            <person name="Hyun D.-W."/>
            <person name="Bae J.-W."/>
        </authorList>
    </citation>
    <scope>NUCLEOTIDE SEQUENCE [LARGE SCALE GENOMIC DNA]</scope>
    <source>
        <strain evidence="3 4">HDW9B</strain>
    </source>
</reference>
<dbReference type="InterPro" id="IPR058248">
    <property type="entry name" value="Lxx211020-like"/>
</dbReference>
<dbReference type="Gene3D" id="2.60.40.1890">
    <property type="entry name" value="PCu(A)C copper chaperone"/>
    <property type="match status" value="1"/>
</dbReference>
<keyword evidence="4" id="KW-1185">Reference proteome</keyword>
<proteinExistence type="predicted"/>
<dbReference type="EMBL" id="CP049934">
    <property type="protein sequence ID" value="QIM16888.1"/>
    <property type="molecule type" value="Genomic_DNA"/>
</dbReference>
<dbReference type="Pfam" id="PF04314">
    <property type="entry name" value="PCuAC"/>
    <property type="match status" value="1"/>
</dbReference>
<accession>A0A6G8FKL0</accession>
<feature type="signal peptide" evidence="2">
    <location>
        <begin position="1"/>
        <end position="28"/>
    </location>
</feature>
<gene>
    <name evidence="3" type="ORF">G7067_11525</name>
</gene>
<protein>
    <submittedName>
        <fullName evidence="3">Copper chaperone PCu(A)C</fullName>
    </submittedName>
</protein>
<dbReference type="RefSeq" id="WP_166324486.1">
    <property type="nucleotide sequence ID" value="NZ_CP049934.1"/>
</dbReference>
<dbReference type="SUPFAM" id="SSF110087">
    <property type="entry name" value="DR1885-like metal-binding protein"/>
    <property type="match status" value="1"/>
</dbReference>
<sequence>MFNISLNSHRTVFRRGTAVTAAAAFALAAPLLLSGCSAQSAPADDKGSSTDANASASAKKEADQLKVSDAWAKASAADMVAGEGMTGLFATITNDSDRDIKIVSATSDVAKMAELHEVVDGKMQEKDGGFVVPAGGTLELMPGGLHIMLMGMEKPILAGDDVHVTLELGDGSTVTLHALVKDTSGANEEYSGKDDGHGGTSGEHGDLNDDHAGH</sequence>
<evidence type="ECO:0000256" key="1">
    <source>
        <dbReference type="SAM" id="MobiDB-lite"/>
    </source>
</evidence>
<feature type="chain" id="PRO_5039334001" evidence="2">
    <location>
        <begin position="29"/>
        <end position="214"/>
    </location>
</feature>
<dbReference type="KEGG" id="lins:G7067_11525"/>
<keyword evidence="2" id="KW-0732">Signal</keyword>
<evidence type="ECO:0000256" key="2">
    <source>
        <dbReference type="SAM" id="SignalP"/>
    </source>
</evidence>